<dbReference type="Gene3D" id="3.40.50.300">
    <property type="entry name" value="P-loop containing nucleotide triphosphate hydrolases"/>
    <property type="match status" value="1"/>
</dbReference>
<dbReference type="PANTHER" id="PTHR34383:SF1">
    <property type="entry name" value="ADP-POLYPHOSPHATE PHOSPHOTRANSFERASE"/>
    <property type="match status" value="1"/>
</dbReference>
<evidence type="ECO:0000256" key="5">
    <source>
        <dbReference type="SAM" id="MobiDB-lite"/>
    </source>
</evidence>
<evidence type="ECO:0000256" key="4">
    <source>
        <dbReference type="RuleBase" id="RU369062"/>
    </source>
</evidence>
<evidence type="ECO:0000313" key="8">
    <source>
        <dbReference type="Proteomes" id="UP000250915"/>
    </source>
</evidence>
<dbReference type="OrthoDB" id="9775224at2"/>
<dbReference type="EMBL" id="QMEV01000037">
    <property type="protein sequence ID" value="RAV08519.1"/>
    <property type="molecule type" value="Genomic_DNA"/>
</dbReference>
<reference evidence="7 8" key="1">
    <citation type="submission" date="2018-06" db="EMBL/GenBank/DDBJ databases">
        <title>NTM in soil in Japan.</title>
        <authorList>
            <person name="Ohya K."/>
        </authorList>
    </citation>
    <scope>NUCLEOTIDE SEQUENCE [LARGE SCALE GENOMIC DNA]</scope>
    <source>
        <strain evidence="7 8">GF28</strain>
    </source>
</reference>
<dbReference type="InterPro" id="IPR022486">
    <property type="entry name" value="PPK2_PA0141"/>
</dbReference>
<dbReference type="Pfam" id="PF03976">
    <property type="entry name" value="PPK2"/>
    <property type="match status" value="1"/>
</dbReference>
<dbReference type="GO" id="GO:0006793">
    <property type="term" value="P:phosphorus metabolic process"/>
    <property type="evidence" value="ECO:0007669"/>
    <property type="project" value="InterPro"/>
</dbReference>
<evidence type="ECO:0000313" key="7">
    <source>
        <dbReference type="EMBL" id="RAV08519.1"/>
    </source>
</evidence>
<dbReference type="AlphaFoldDB" id="A0A329LL89"/>
<proteinExistence type="inferred from homology"/>
<evidence type="ECO:0000256" key="1">
    <source>
        <dbReference type="ARBA" id="ARBA00009924"/>
    </source>
</evidence>
<organism evidence="7 8">
    <name type="scientific">Mycobacterium colombiense</name>
    <dbReference type="NCBI Taxonomy" id="339268"/>
    <lineage>
        <taxon>Bacteria</taxon>
        <taxon>Bacillati</taxon>
        <taxon>Actinomycetota</taxon>
        <taxon>Actinomycetes</taxon>
        <taxon>Mycobacteriales</taxon>
        <taxon>Mycobacteriaceae</taxon>
        <taxon>Mycobacterium</taxon>
        <taxon>Mycobacterium avium complex (MAC)</taxon>
    </lineage>
</organism>
<keyword evidence="3 4" id="KW-0418">Kinase</keyword>
<accession>A0A329LL89</accession>
<keyword evidence="2 4" id="KW-0808">Transferase</keyword>
<comment type="function">
    <text evidence="4">Uses inorganic polyphosphate (polyP) as a donor to convert GDP to GTP or ADP to ATP.</text>
</comment>
<comment type="caution">
    <text evidence="7">The sequence shown here is derived from an EMBL/GenBank/DDBJ whole genome shotgun (WGS) entry which is preliminary data.</text>
</comment>
<evidence type="ECO:0000256" key="3">
    <source>
        <dbReference type="ARBA" id="ARBA00022777"/>
    </source>
</evidence>
<dbReference type="InterPro" id="IPR022488">
    <property type="entry name" value="PPK2-related"/>
</dbReference>
<dbReference type="RefSeq" id="WP_112633941.1">
    <property type="nucleotide sequence ID" value="NZ_QMEV01000037.1"/>
</dbReference>
<dbReference type="Proteomes" id="UP000250915">
    <property type="component" value="Unassembled WGS sequence"/>
</dbReference>
<sequence>MSTTKRDGPPSKPNKKSASPAVAKISDEVYEAELFRLQTELVKLQEWVRYFGARVVVLFEGRDAAGKGGAIKRITEYLSPRIARIAALPVPSDRERGQWYYQRYIAHLPTKGEIVLFDRSWYNRAGIEKVMGFCTPQEYALFMRQTPIFEQMLIDDGILLRKYWFSVSEAEQLRRFKARLNDPVRRWKLSPIDLESVYRWEDYSRAKDEMMVHTDTPESPWYVVESDIKKHARLNMMAHLLSTIPYRDVETPKVKLPRRPVVSGNYQRPPRELSTYVADHAATLI</sequence>
<comment type="similarity">
    <text evidence="1 4">Belongs to the polyphosphate kinase 2 (PPK2) family. Class I subfamily.</text>
</comment>
<feature type="region of interest" description="Disordered" evidence="5">
    <location>
        <begin position="1"/>
        <end position="20"/>
    </location>
</feature>
<dbReference type="GO" id="GO:0008976">
    <property type="term" value="F:polyphosphate kinase activity"/>
    <property type="evidence" value="ECO:0007669"/>
    <property type="project" value="UniProtKB-UniRule"/>
</dbReference>
<dbReference type="InterPro" id="IPR027417">
    <property type="entry name" value="P-loop_NTPase"/>
</dbReference>
<dbReference type="PANTHER" id="PTHR34383">
    <property type="entry name" value="POLYPHOSPHATE:AMP PHOSPHOTRANSFERASE-RELATED"/>
    <property type="match status" value="1"/>
</dbReference>
<evidence type="ECO:0000259" key="6">
    <source>
        <dbReference type="Pfam" id="PF03976"/>
    </source>
</evidence>
<name>A0A329LL89_9MYCO</name>
<feature type="domain" description="Polyphosphate kinase-2-related" evidence="6">
    <location>
        <begin position="25"/>
        <end position="251"/>
    </location>
</feature>
<dbReference type="PIRSF" id="PIRSF028756">
    <property type="entry name" value="PPK2_prd"/>
    <property type="match status" value="1"/>
</dbReference>
<dbReference type="InterPro" id="IPR016898">
    <property type="entry name" value="Polyphosphate_phosphotransfera"/>
</dbReference>
<protein>
    <recommendedName>
        <fullName evidence="4">ADP/GDP-polyphosphate phosphotransferase</fullName>
        <ecNumber evidence="4">2.7.4.-</ecNumber>
    </recommendedName>
    <alternativeName>
        <fullName evidence="4">Polyphosphate kinase PPK2</fullName>
    </alternativeName>
</protein>
<dbReference type="EC" id="2.7.4.-" evidence="4"/>
<gene>
    <name evidence="7" type="primary">ppk2</name>
    <name evidence="7" type="ORF">DQP57_16620</name>
</gene>
<dbReference type="FunFam" id="3.40.50.300:FF:002388">
    <property type="entry name" value="Polyphosphate:NDP phosphotransferase 2"/>
    <property type="match status" value="1"/>
</dbReference>
<comment type="subunit">
    <text evidence="4">Homotetramer.</text>
</comment>
<dbReference type="SUPFAM" id="SSF52540">
    <property type="entry name" value="P-loop containing nucleoside triphosphate hydrolases"/>
    <property type="match status" value="1"/>
</dbReference>
<dbReference type="NCBIfam" id="TIGR03707">
    <property type="entry name" value="PPK2_P_aer"/>
    <property type="match status" value="1"/>
</dbReference>
<evidence type="ECO:0000256" key="2">
    <source>
        <dbReference type="ARBA" id="ARBA00022679"/>
    </source>
</evidence>